<dbReference type="InterPro" id="IPR029055">
    <property type="entry name" value="Ntn_hydrolases_N"/>
</dbReference>
<dbReference type="Gene3D" id="1.10.439.10">
    <property type="entry name" value="Penicillin Amidohydrolase, domain 1"/>
    <property type="match status" value="1"/>
</dbReference>
<evidence type="ECO:0000313" key="4">
    <source>
        <dbReference type="EMBL" id="RZF20417.1"/>
    </source>
</evidence>
<reference evidence="5" key="1">
    <citation type="journal article" date="2019" name="Int. J. Syst. Evol. Microbiol.">
        <title>Halobacteriovorax valvorus sp. nov., a novel prokaryotic predator isolated from coastal seawater of China.</title>
        <authorList>
            <person name="Chen M.-X."/>
        </authorList>
    </citation>
    <scope>NUCLEOTIDE SEQUENCE [LARGE SCALE GENOMIC DNA]</scope>
    <source>
        <strain evidence="5">BL9</strain>
    </source>
</reference>
<accession>A0ABY0IBT5</accession>
<comment type="caution">
    <text evidence="4">The sequence shown here is derived from an EMBL/GenBank/DDBJ whole genome shotgun (WGS) entry which is preliminary data.</text>
</comment>
<name>A0ABY0IBT5_9BACT</name>
<evidence type="ECO:0000256" key="3">
    <source>
        <dbReference type="ARBA" id="ARBA00023145"/>
    </source>
</evidence>
<evidence type="ECO:0000256" key="2">
    <source>
        <dbReference type="ARBA" id="ARBA00022801"/>
    </source>
</evidence>
<protein>
    <submittedName>
        <fullName evidence="4">Penicillin acylase family protein</fullName>
    </submittedName>
</protein>
<dbReference type="Gene3D" id="2.30.120.10">
    <property type="match status" value="1"/>
</dbReference>
<dbReference type="PIRSF" id="PIRSF001227">
    <property type="entry name" value="Pen_acylase"/>
    <property type="match status" value="1"/>
</dbReference>
<dbReference type="InterPro" id="IPR043146">
    <property type="entry name" value="Penicillin_amidase_N_B-knob"/>
</dbReference>
<sequence>MKKIILSLLGAVFLLITTVYFLLLGSFPVMEGSLKIGDIDNEVQIYRDHEGVVHIDAKTRHDMNYALGFSMASDRAFQYELIARAGQGRLSEILGPDLVAADKLFRTLNSSYIRNDILTNLDPVVRKDLESFIAGYNYYLENSIRPIEYFILGIKPKKINLEDIYGVFVYLNYSFSPFMRNEIAYQQIMADVKHRDLKYLFANNEVDLSHRLRRVVEAQFIDYDDLLEGIGTFTGSNAWAISGDKTRSGKPILASDPHIKFSAPNIWYEANIKNEEEDFHMYGHFLPMIPFPGMGHNRNHGWGLTISYTDDVDLYQLDDDFYIVRVENSVIKVKGSTPINFNLKWSEKGPVVDEIVKTVNKDSKNIAAHFSFFQLGNKPIEGFYGLGRAKSFEEIKKATSIVKSPGLNIVYADAKGNVARLVMGDSYNRSHPFESDLVQSADRKILGAYDFDDKPHEINPENGFVVSANDAPKTIKEGIHHRGGWHSDNRYNTILESLKLRKNWDIDSQKMVQTASFSSHNATLLKLIGNAAKNSKLSQYESKALETLLSWKGHSRKDQVGPTIFHEMNIRIRKLLMDEMGDNYLNYCKAINSWTYYYRLLERPDDFWWDIEKTAPIEGRDDILMMAFKSTVSYLKGLLGDDISTWRWGRVHKLKFVHPFEKNKFLAKIFSHGPYEANGSINSINHIRRVKCNKGHTPVTGPSTRRLVDFANVDLSYGILPLGNSGHMLSPYYDNQRERFFNDEYRYQIFNFDLVKKSGPKVLTLRPI</sequence>
<proteinExistence type="inferred from homology"/>
<evidence type="ECO:0000313" key="5">
    <source>
        <dbReference type="Proteomes" id="UP000443582"/>
    </source>
</evidence>
<dbReference type="InterPro" id="IPR014395">
    <property type="entry name" value="Pen/GL7ACA/AHL_acylase"/>
</dbReference>
<dbReference type="PANTHER" id="PTHR34218:SF5">
    <property type="entry name" value="PENICILLIN ACYLASE FAMILY PROTEIN"/>
    <property type="match status" value="1"/>
</dbReference>
<dbReference type="RefSeq" id="WP_115363870.1">
    <property type="nucleotide sequence ID" value="NZ_QDKL01000004.1"/>
</dbReference>
<dbReference type="SUPFAM" id="SSF56235">
    <property type="entry name" value="N-terminal nucleophile aminohydrolases (Ntn hydrolases)"/>
    <property type="match status" value="1"/>
</dbReference>
<dbReference type="CDD" id="cd03747">
    <property type="entry name" value="Ntn_PGA_like"/>
    <property type="match status" value="1"/>
</dbReference>
<keyword evidence="5" id="KW-1185">Reference proteome</keyword>
<dbReference type="PANTHER" id="PTHR34218">
    <property type="entry name" value="PEPTIDASE S45 PENICILLIN AMIDASE"/>
    <property type="match status" value="1"/>
</dbReference>
<keyword evidence="2" id="KW-0378">Hydrolase</keyword>
<gene>
    <name evidence="4" type="ORF">DAY19_14745</name>
</gene>
<dbReference type="Proteomes" id="UP000443582">
    <property type="component" value="Unassembled WGS sequence"/>
</dbReference>
<dbReference type="InterPro" id="IPR002692">
    <property type="entry name" value="S45"/>
</dbReference>
<dbReference type="EMBL" id="QDKL01000004">
    <property type="protein sequence ID" value="RZF20417.1"/>
    <property type="molecule type" value="Genomic_DNA"/>
</dbReference>
<organism evidence="4 5">
    <name type="scientific">Halobacteriovorax vibrionivorans</name>
    <dbReference type="NCBI Taxonomy" id="2152716"/>
    <lineage>
        <taxon>Bacteria</taxon>
        <taxon>Pseudomonadati</taxon>
        <taxon>Bdellovibrionota</taxon>
        <taxon>Bacteriovoracia</taxon>
        <taxon>Bacteriovoracales</taxon>
        <taxon>Halobacteriovoraceae</taxon>
        <taxon>Halobacteriovorax</taxon>
    </lineage>
</organism>
<comment type="similarity">
    <text evidence="1">Belongs to the peptidase S45 family.</text>
</comment>
<dbReference type="Gene3D" id="3.60.20.10">
    <property type="entry name" value="Glutamine Phosphoribosylpyrophosphate, subunit 1, domain 1"/>
    <property type="match status" value="1"/>
</dbReference>
<dbReference type="Pfam" id="PF01804">
    <property type="entry name" value="Penicil_amidase"/>
    <property type="match status" value="1"/>
</dbReference>
<dbReference type="InterPro" id="IPR043147">
    <property type="entry name" value="Penicillin_amidase_A-knob"/>
</dbReference>
<evidence type="ECO:0000256" key="1">
    <source>
        <dbReference type="ARBA" id="ARBA00006586"/>
    </source>
</evidence>
<keyword evidence="3" id="KW-0865">Zymogen</keyword>
<dbReference type="Gene3D" id="1.10.1400.10">
    <property type="match status" value="1"/>
</dbReference>
<dbReference type="InterPro" id="IPR023343">
    <property type="entry name" value="Penicillin_amidase_dom1"/>
</dbReference>